<accession>B3C5Z6</accession>
<evidence type="ECO:0000256" key="3">
    <source>
        <dbReference type="ARBA" id="ARBA00022729"/>
    </source>
</evidence>
<keyword evidence="4" id="KW-0472">Membrane</keyword>
<reference evidence="9 10" key="1">
    <citation type="submission" date="2008-04" db="EMBL/GenBank/DDBJ databases">
        <title>Draft genome sequence of Bacteroides intestinalis (DSM 17393).</title>
        <authorList>
            <person name="Sudarsanam P."/>
            <person name="Ley R."/>
            <person name="Guruge J."/>
            <person name="Turnbaugh P.J."/>
            <person name="Mahowald M."/>
            <person name="Liep D."/>
            <person name="Gordon J."/>
        </authorList>
    </citation>
    <scope>NUCLEOTIDE SEQUENCE [LARGE SCALE GENOMIC DNA]</scope>
    <source>
        <strain evidence="9 10">DSM 17393</strain>
    </source>
</reference>
<dbReference type="STRING" id="471870.BACINT_00330"/>
<evidence type="ECO:0000313" key="10">
    <source>
        <dbReference type="Proteomes" id="UP000004596"/>
    </source>
</evidence>
<evidence type="ECO:0000256" key="5">
    <source>
        <dbReference type="ARBA" id="ARBA00023237"/>
    </source>
</evidence>
<dbReference type="InterPro" id="IPR012944">
    <property type="entry name" value="SusD_RagB_dom"/>
</dbReference>
<dbReference type="InterPro" id="IPR033985">
    <property type="entry name" value="SusD-like_N"/>
</dbReference>
<dbReference type="EMBL" id="ABJL02000002">
    <property type="protein sequence ID" value="EDV07553.1"/>
    <property type="molecule type" value="Genomic_DNA"/>
</dbReference>
<dbReference type="AlphaFoldDB" id="B3C5Z6"/>
<gene>
    <name evidence="9" type="ORF">BACINT_00330</name>
</gene>
<organism evidence="9 10">
    <name type="scientific">Bacteroides intestinalis DSM 17393</name>
    <dbReference type="NCBI Taxonomy" id="471870"/>
    <lineage>
        <taxon>Bacteria</taxon>
        <taxon>Pseudomonadati</taxon>
        <taxon>Bacteroidota</taxon>
        <taxon>Bacteroidia</taxon>
        <taxon>Bacteroidales</taxon>
        <taxon>Bacteroidaceae</taxon>
        <taxon>Bacteroides</taxon>
    </lineage>
</organism>
<dbReference type="GeneID" id="26157833"/>
<dbReference type="GO" id="GO:0009279">
    <property type="term" value="C:cell outer membrane"/>
    <property type="evidence" value="ECO:0007669"/>
    <property type="project" value="UniProtKB-SubCell"/>
</dbReference>
<reference evidence="9 10" key="2">
    <citation type="submission" date="2008-04" db="EMBL/GenBank/DDBJ databases">
        <authorList>
            <person name="Fulton L."/>
            <person name="Clifton S."/>
            <person name="Fulton B."/>
            <person name="Xu J."/>
            <person name="Minx P."/>
            <person name="Pepin K.H."/>
            <person name="Johnson M."/>
            <person name="Thiruvilangam P."/>
            <person name="Bhonagiri V."/>
            <person name="Nash W.E."/>
            <person name="Mardis E.R."/>
            <person name="Wilson R.K."/>
        </authorList>
    </citation>
    <scope>NUCLEOTIDE SEQUENCE [LARGE SCALE GENOMIC DNA]</scope>
    <source>
        <strain evidence="9 10">DSM 17393</strain>
    </source>
</reference>
<feature type="domain" description="RagB/SusD" evidence="7">
    <location>
        <begin position="291"/>
        <end position="573"/>
    </location>
</feature>
<dbReference type="Pfam" id="PF07980">
    <property type="entry name" value="SusD_RagB"/>
    <property type="match status" value="1"/>
</dbReference>
<evidence type="ECO:0000256" key="6">
    <source>
        <dbReference type="SAM" id="SignalP"/>
    </source>
</evidence>
<comment type="similarity">
    <text evidence="2">Belongs to the SusD family.</text>
</comment>
<dbReference type="Pfam" id="PF14322">
    <property type="entry name" value="SusD-like_3"/>
    <property type="match status" value="1"/>
</dbReference>
<dbReference type="Gene3D" id="1.25.40.390">
    <property type="match status" value="1"/>
</dbReference>
<dbReference type="InterPro" id="IPR011990">
    <property type="entry name" value="TPR-like_helical_dom_sf"/>
</dbReference>
<evidence type="ECO:0000256" key="1">
    <source>
        <dbReference type="ARBA" id="ARBA00004442"/>
    </source>
</evidence>
<evidence type="ECO:0000256" key="2">
    <source>
        <dbReference type="ARBA" id="ARBA00006275"/>
    </source>
</evidence>
<dbReference type="OrthoDB" id="5694214at2"/>
<feature type="signal peptide" evidence="6">
    <location>
        <begin position="1"/>
        <end position="21"/>
    </location>
</feature>
<comment type="subcellular location">
    <subcellularLocation>
        <location evidence="1">Cell outer membrane</location>
    </subcellularLocation>
</comment>
<proteinExistence type="inferred from homology"/>
<dbReference type="RefSeq" id="WP_007660054.1">
    <property type="nucleotide sequence ID" value="NZ_ABJL02000002.1"/>
</dbReference>
<dbReference type="eggNOG" id="COG1395">
    <property type="taxonomic scope" value="Bacteria"/>
</dbReference>
<evidence type="ECO:0000313" key="9">
    <source>
        <dbReference type="EMBL" id="EDV07553.1"/>
    </source>
</evidence>
<keyword evidence="5" id="KW-0998">Cell outer membrane</keyword>
<name>B3C5Z6_9BACE</name>
<evidence type="ECO:0000259" key="7">
    <source>
        <dbReference type="Pfam" id="PF07980"/>
    </source>
</evidence>
<evidence type="ECO:0000259" key="8">
    <source>
        <dbReference type="Pfam" id="PF14322"/>
    </source>
</evidence>
<dbReference type="SUPFAM" id="SSF48452">
    <property type="entry name" value="TPR-like"/>
    <property type="match status" value="1"/>
</dbReference>
<comment type="caution">
    <text evidence="9">The sequence shown here is derived from an EMBL/GenBank/DDBJ whole genome shotgun (WGS) entry which is preliminary data.</text>
</comment>
<evidence type="ECO:0000256" key="4">
    <source>
        <dbReference type="ARBA" id="ARBA00023136"/>
    </source>
</evidence>
<feature type="chain" id="PRO_5002786500" evidence="6">
    <location>
        <begin position="22"/>
        <end position="573"/>
    </location>
</feature>
<protein>
    <submittedName>
        <fullName evidence="9">SusD family protein</fullName>
    </submittedName>
</protein>
<dbReference type="PROSITE" id="PS51257">
    <property type="entry name" value="PROKAR_LIPOPROTEIN"/>
    <property type="match status" value="1"/>
</dbReference>
<feature type="domain" description="SusD-like N-terminal" evidence="8">
    <location>
        <begin position="103"/>
        <end position="227"/>
    </location>
</feature>
<dbReference type="Proteomes" id="UP000004596">
    <property type="component" value="Unassembled WGS sequence"/>
</dbReference>
<sequence length="573" mass="65156">MKKLRIYIIASALLAVLISCNENNWLEETPKSFYTPDNSYETSTQFRQSLNYQYDLLRSFQWTLGGLKGGSAEGVIALALGDIAFGGTDYPDGKYNNFKAYFTPTSAPTLLFWQVAYNAIANANIVINRLELNDKIGIEDKKGFKGEALFFRAYWYNFLANLYGGVPLVLEESSSPRRDYVRATRNETYDQARLDLEEAITLLKDIDGVEDGMISKQAALHVITEVYISLGRYQDAINAASAVIDNPNMGLMTERFGSRASESGGDPYWDLFQLNNQNRSSGNRESILVLQYEYQNSGSSYGNFYSRCTLPQYFNAKVEGKDGKSVLAFTGFTAEKGGRGIGVIHPTDYFFNDVWGEDFDTDLRNSSNMIVRDFKIDNPEAKGFGEWMVKDGWVQEGDLLRNWYPFVMKFSRRGGFPDELYEKNTDGTIKTTALGEHILAYTSWTGSPANISYKDEYLFRLAGTYLLRAEAYLKNNQSDKAADDINELRKRAHASEVKASNMNIDLILDEQMRELYFEDFRVVTLMRLGKLVERTQEHNPRGENVGNNQNLLPIPYPEIERNIFGKIEQNPEY</sequence>
<keyword evidence="3 6" id="KW-0732">Signal</keyword>